<keyword evidence="2" id="KW-1185">Reference proteome</keyword>
<gene>
    <name evidence="1" type="ORF">JYE49_01155</name>
</gene>
<evidence type="ECO:0000313" key="2">
    <source>
        <dbReference type="Proteomes" id="UP000682782"/>
    </source>
</evidence>
<reference evidence="1" key="1">
    <citation type="submission" date="2021-01" db="EMBL/GenBank/DDBJ databases">
        <title>Complete genome sequence of Clostridiales bacterium R-7.</title>
        <authorList>
            <person name="Mahoney-Kurpe S.C."/>
            <person name="Palevich N."/>
            <person name="Koike S."/>
            <person name="Moon C.D."/>
            <person name="Attwood G.T."/>
        </authorList>
    </citation>
    <scope>NUCLEOTIDE SEQUENCE</scope>
    <source>
        <strain evidence="1">R-7</strain>
    </source>
</reference>
<organism evidence="1 2">
    <name type="scientific">Aristaeella hokkaidonensis</name>
    <dbReference type="NCBI Taxonomy" id="3046382"/>
    <lineage>
        <taxon>Bacteria</taxon>
        <taxon>Bacillati</taxon>
        <taxon>Bacillota</taxon>
        <taxon>Clostridia</taxon>
        <taxon>Eubacteriales</taxon>
        <taxon>Aristaeellaceae</taxon>
        <taxon>Aristaeella</taxon>
    </lineage>
</organism>
<dbReference type="Proteomes" id="UP000682782">
    <property type="component" value="Chromosome"/>
</dbReference>
<evidence type="ECO:0000313" key="1">
    <source>
        <dbReference type="EMBL" id="QUC67346.1"/>
    </source>
</evidence>
<sequence>MKKLTIAVLVLVLILHTASVFAEIKKIDGLSPRNIQINHAGLNPSAEEMIAQGISPTTGRKLSRIKCPDTFTGTAVTGQYQPFMVQISNANNGVGNPENGELYATAPVNGSYADVVYEACQLRDGGQSRMSMIFSDTIPDYVGFVRSTRATHPRIRQEWNALFCTSGYTDADVPDEWRALGVKNPASKNRNEKDPGIVYVGDAGENKPWKKYVRRLKGIKDANNELFLLKDLLENVVPEDHVPANHTWKFTDEIPVNGDRGEIIYVTFGSKYDTDSRLEYDEDENGYIRYVAVKNHMDMPYRESALIGAENVDEKTSTGLIARKVRAKDHIPGNTLIFNNVIVQGITMKWRGGARPDPVLTGTGNADYFMGGKHIAGVWERPDYDSRTVFYGEDGNEIELQRGRTLIILMGYNNSGTDVSYE</sequence>
<name>A0AC61N9X0_9FIRM</name>
<dbReference type="EMBL" id="CP068393">
    <property type="protein sequence ID" value="QUC67346.1"/>
    <property type="molecule type" value="Genomic_DNA"/>
</dbReference>
<protein>
    <submittedName>
        <fullName evidence="1">DUF3048 C-terminal domain-containing protein</fullName>
    </submittedName>
</protein>
<accession>A0AC61N9X0</accession>
<proteinExistence type="predicted"/>